<dbReference type="InterPro" id="IPR016431">
    <property type="entry name" value="Pyrv-formate_lyase-activ_prd"/>
</dbReference>
<keyword evidence="1 5" id="KW-0949">S-adenosyl-L-methionine</keyword>
<dbReference type="PIRSF" id="PIRSF004869">
    <property type="entry name" value="PflX_prd"/>
    <property type="match status" value="1"/>
</dbReference>
<dbReference type="KEGG" id="bpb:bpr_I2460"/>
<evidence type="ECO:0000256" key="5">
    <source>
        <dbReference type="PIRSR" id="PIRSR004869-50"/>
    </source>
</evidence>
<evidence type="ECO:0000313" key="8">
    <source>
        <dbReference type="Proteomes" id="UP000001299"/>
    </source>
</evidence>
<keyword evidence="8" id="KW-1185">Reference proteome</keyword>
<sequence>MIEENYLSEYNSCMLCPRKCGVNRNEAPGYCREKSDLHVARAALHMWEEPCISGTNGSGTVFFSGCNMGCVFCQNRAISRGQVGKYISADRLVDIFFELEDKGANNINLVTGDMFIPTIRVAIERARNRGISIPFLFNTSSYLTLDSVRSLDGLIDIYLPDMKYIREEDAVRYSAAKGYVESAKAAIDEMVRQCPECIFEDERVCDRPSEQSPAYDHAAIMKKGVVVRHLLMPGMLIQAKLIVKYLYDKYGDKIYVSLMNQYTPGGNLKNFPEIDRKVSGRDYDSLIEYAARIGLVNGFMQVGETAQESFIPSFDCEGV</sequence>
<evidence type="ECO:0000259" key="6">
    <source>
        <dbReference type="Pfam" id="PF04055"/>
    </source>
</evidence>
<keyword evidence="3 5" id="KW-0408">Iron</keyword>
<proteinExistence type="predicted"/>
<evidence type="ECO:0000256" key="3">
    <source>
        <dbReference type="ARBA" id="ARBA00023004"/>
    </source>
</evidence>
<dbReference type="Gene3D" id="3.20.20.70">
    <property type="entry name" value="Aldolase class I"/>
    <property type="match status" value="1"/>
</dbReference>
<dbReference type="Pfam" id="PF04055">
    <property type="entry name" value="Radical_SAM"/>
    <property type="match status" value="1"/>
</dbReference>
<dbReference type="AlphaFoldDB" id="E0RVN5"/>
<feature type="domain" description="Radical SAM core" evidence="6">
    <location>
        <begin position="61"/>
        <end position="192"/>
    </location>
</feature>
<dbReference type="CDD" id="cd01335">
    <property type="entry name" value="Radical_SAM"/>
    <property type="match status" value="1"/>
</dbReference>
<dbReference type="InterPro" id="IPR013785">
    <property type="entry name" value="Aldolase_TIM"/>
</dbReference>
<protein>
    <submittedName>
        <fullName evidence="7">Radical SAM domain-containing protein</fullName>
    </submittedName>
</protein>
<keyword evidence="2 5" id="KW-0479">Metal-binding</keyword>
<dbReference type="PANTHER" id="PTHR43075">
    <property type="entry name" value="FORMATE LYASE ACTIVATING ENZYME, PUTATIVE (AFU_ORTHOLOGUE AFUA_2G15630)-RELATED"/>
    <property type="match status" value="1"/>
</dbReference>
<gene>
    <name evidence="7" type="ordered locus">bpr_I2460</name>
</gene>
<dbReference type="GO" id="GO:0051536">
    <property type="term" value="F:iron-sulfur cluster binding"/>
    <property type="evidence" value="ECO:0007669"/>
    <property type="project" value="UniProtKB-KW"/>
</dbReference>
<evidence type="ECO:0000256" key="2">
    <source>
        <dbReference type="ARBA" id="ARBA00022723"/>
    </source>
</evidence>
<feature type="binding site" evidence="5">
    <location>
        <position position="73"/>
    </location>
    <ligand>
        <name>[4Fe-4S] cluster</name>
        <dbReference type="ChEBI" id="CHEBI:49883"/>
        <note>4Fe-4S-S-AdoMet</note>
    </ligand>
</feature>
<dbReference type="PANTHER" id="PTHR43075:SF1">
    <property type="entry name" value="FORMATE LYASE ACTIVATING ENZYME, PUTATIVE (AFU_ORTHOLOGUE AFUA_2G15630)-RELATED"/>
    <property type="match status" value="1"/>
</dbReference>
<feature type="binding site" evidence="5">
    <location>
        <position position="70"/>
    </location>
    <ligand>
        <name>[4Fe-4S] cluster</name>
        <dbReference type="ChEBI" id="CHEBI:49883"/>
        <note>4Fe-4S-S-AdoMet</note>
    </ligand>
</feature>
<dbReference type="STRING" id="515622.bpr_I2460"/>
<dbReference type="InterPro" id="IPR058240">
    <property type="entry name" value="rSAM_sf"/>
</dbReference>
<evidence type="ECO:0000256" key="4">
    <source>
        <dbReference type="ARBA" id="ARBA00023014"/>
    </source>
</evidence>
<dbReference type="GO" id="GO:0003824">
    <property type="term" value="F:catalytic activity"/>
    <property type="evidence" value="ECO:0007669"/>
    <property type="project" value="InterPro"/>
</dbReference>
<evidence type="ECO:0000313" key="7">
    <source>
        <dbReference type="EMBL" id="ADL35193.1"/>
    </source>
</evidence>
<dbReference type="InterPro" id="IPR040085">
    <property type="entry name" value="MJ0674-like"/>
</dbReference>
<accession>E0RVN5</accession>
<feature type="binding site" evidence="5">
    <location>
        <position position="66"/>
    </location>
    <ligand>
        <name>[4Fe-4S] cluster</name>
        <dbReference type="ChEBI" id="CHEBI:49883"/>
        <note>4Fe-4S-S-AdoMet</note>
    </ligand>
</feature>
<dbReference type="SFLD" id="SFLDG01099">
    <property type="entry name" value="Uncharacterised_Radical_SAM_Su"/>
    <property type="match status" value="1"/>
</dbReference>
<evidence type="ECO:0000256" key="1">
    <source>
        <dbReference type="ARBA" id="ARBA00022691"/>
    </source>
</evidence>
<reference evidence="7 8" key="1">
    <citation type="journal article" date="2010" name="PLoS ONE">
        <title>The glycobiome of the rumen bacterium Butyrivibrio proteoclasticus B316(T) highlights adaptation to a polysaccharide-rich environment.</title>
        <authorList>
            <person name="Kelly W.J."/>
            <person name="Leahy S.C."/>
            <person name="Altermann E."/>
            <person name="Yeoman C.J."/>
            <person name="Dunne J.C."/>
            <person name="Kong Z."/>
            <person name="Pacheco D.M."/>
            <person name="Li D."/>
            <person name="Noel S.J."/>
            <person name="Moon C.D."/>
            <person name="Cookson A.L."/>
            <person name="Attwood G.T."/>
        </authorList>
    </citation>
    <scope>NUCLEOTIDE SEQUENCE [LARGE SCALE GENOMIC DNA]</scope>
    <source>
        <strain evidence="8">ATCC 51982 / DSM 14932 / B316</strain>
    </source>
</reference>
<comment type="cofactor">
    <cofactor evidence="5">
        <name>[4Fe-4S] cluster</name>
        <dbReference type="ChEBI" id="CHEBI:49883"/>
    </cofactor>
    <text evidence="5">Binds 1 [4Fe-4S] cluster. The cluster is coordinated with 3 cysteines and an exchangeable S-adenosyl-L-methionine.</text>
</comment>
<dbReference type="RefSeq" id="WP_013281846.1">
    <property type="nucleotide sequence ID" value="NC_014387.1"/>
</dbReference>
<dbReference type="InterPro" id="IPR007197">
    <property type="entry name" value="rSAM"/>
</dbReference>
<dbReference type="GO" id="GO:0046872">
    <property type="term" value="F:metal ion binding"/>
    <property type="evidence" value="ECO:0007669"/>
    <property type="project" value="UniProtKB-KW"/>
</dbReference>
<dbReference type="SFLD" id="SFLDS00029">
    <property type="entry name" value="Radical_SAM"/>
    <property type="match status" value="1"/>
</dbReference>
<keyword evidence="4 5" id="KW-0411">Iron-sulfur</keyword>
<name>E0RVN5_BUTPB</name>
<dbReference type="EMBL" id="CP001810">
    <property type="protein sequence ID" value="ADL35193.1"/>
    <property type="molecule type" value="Genomic_DNA"/>
</dbReference>
<organism evidence="7 8">
    <name type="scientific">Butyrivibrio proteoclasticus (strain ATCC 51982 / DSM 14932 / B316)</name>
    <name type="common">Clostridium proteoclasticum</name>
    <dbReference type="NCBI Taxonomy" id="515622"/>
    <lineage>
        <taxon>Bacteria</taxon>
        <taxon>Bacillati</taxon>
        <taxon>Bacillota</taxon>
        <taxon>Clostridia</taxon>
        <taxon>Lachnospirales</taxon>
        <taxon>Lachnospiraceae</taxon>
        <taxon>Butyrivibrio</taxon>
    </lineage>
</organism>
<dbReference type="Proteomes" id="UP000001299">
    <property type="component" value="Chromosome 1"/>
</dbReference>
<dbReference type="HOGENOM" id="CLU_062674_0_1_9"/>
<dbReference type="eggNOG" id="COG1313">
    <property type="taxonomic scope" value="Bacteria"/>
</dbReference>
<dbReference type="SUPFAM" id="SSF102114">
    <property type="entry name" value="Radical SAM enzymes"/>
    <property type="match status" value="1"/>
</dbReference>